<evidence type="ECO:0000313" key="2">
    <source>
        <dbReference type="EMBL" id="KAH9293333.1"/>
    </source>
</evidence>
<accession>A0AA38F8K0</accession>
<dbReference type="Gene3D" id="3.20.80.10">
    <property type="entry name" value="Regulatory factor, effector binding domain"/>
    <property type="match status" value="1"/>
</dbReference>
<proteinExistence type="inferred from homology"/>
<name>A0AA38F8K0_TAXCH</name>
<dbReference type="Proteomes" id="UP000824469">
    <property type="component" value="Unassembled WGS sequence"/>
</dbReference>
<comment type="similarity">
    <text evidence="1">Belongs to the HEBP family.</text>
</comment>
<dbReference type="SUPFAM" id="SSF55136">
    <property type="entry name" value="Probable bacterial effector-binding domain"/>
    <property type="match status" value="1"/>
</dbReference>
<dbReference type="InterPro" id="IPR011256">
    <property type="entry name" value="Reg_factor_effector_dom_sf"/>
</dbReference>
<dbReference type="EMBL" id="JAHRHJ020001255">
    <property type="protein sequence ID" value="KAH9293333.1"/>
    <property type="molecule type" value="Genomic_DNA"/>
</dbReference>
<evidence type="ECO:0000313" key="3">
    <source>
        <dbReference type="Proteomes" id="UP000824469"/>
    </source>
</evidence>
<reference evidence="2 3" key="1">
    <citation type="journal article" date="2021" name="Nat. Plants">
        <title>The Taxus genome provides insights into paclitaxel biosynthesis.</title>
        <authorList>
            <person name="Xiong X."/>
            <person name="Gou J."/>
            <person name="Liao Q."/>
            <person name="Li Y."/>
            <person name="Zhou Q."/>
            <person name="Bi G."/>
            <person name="Li C."/>
            <person name="Du R."/>
            <person name="Wang X."/>
            <person name="Sun T."/>
            <person name="Guo L."/>
            <person name="Liang H."/>
            <person name="Lu P."/>
            <person name="Wu Y."/>
            <person name="Zhang Z."/>
            <person name="Ro D.K."/>
            <person name="Shang Y."/>
            <person name="Huang S."/>
            <person name="Yan J."/>
        </authorList>
    </citation>
    <scope>NUCLEOTIDE SEQUENCE [LARGE SCALE GENOMIC DNA]</scope>
    <source>
        <strain evidence="2">Ta-2019</strain>
    </source>
</reference>
<dbReference type="OMA" id="MPSKWSM"/>
<sequence>FTRPFVATGRVLGRIPAHLPTTKYQLVAKGPDYEIREYEASIAAQVTSDPTQMERRRDGGFMFLTDYIGLGGEPKNAKPQTEQQEGEQIAMTSQPVSMTFPILTAEASESGDNTKKLMTMQFTLASGYTLENVPRPTDSRVCIKELPERKYGVVTFGGIANQCLVKNMVEKLRKSLEEGGYKVVGNYVSA</sequence>
<dbReference type="InterPro" id="IPR006917">
    <property type="entry name" value="SOUL_heme-bd"/>
</dbReference>
<organism evidence="2 3">
    <name type="scientific">Taxus chinensis</name>
    <name type="common">Chinese yew</name>
    <name type="synonym">Taxus wallichiana var. chinensis</name>
    <dbReference type="NCBI Taxonomy" id="29808"/>
    <lineage>
        <taxon>Eukaryota</taxon>
        <taxon>Viridiplantae</taxon>
        <taxon>Streptophyta</taxon>
        <taxon>Embryophyta</taxon>
        <taxon>Tracheophyta</taxon>
        <taxon>Spermatophyta</taxon>
        <taxon>Pinopsida</taxon>
        <taxon>Pinidae</taxon>
        <taxon>Conifers II</taxon>
        <taxon>Cupressales</taxon>
        <taxon>Taxaceae</taxon>
        <taxon>Taxus</taxon>
    </lineage>
</organism>
<gene>
    <name evidence="2" type="ORF">KI387_041463</name>
</gene>
<protein>
    <submittedName>
        <fullName evidence="2">Uncharacterized protein</fullName>
    </submittedName>
</protein>
<feature type="non-terminal residue" evidence="2">
    <location>
        <position position="1"/>
    </location>
</feature>
<dbReference type="AlphaFoldDB" id="A0AA38F8K0"/>
<feature type="non-terminal residue" evidence="2">
    <location>
        <position position="190"/>
    </location>
</feature>
<comment type="caution">
    <text evidence="2">The sequence shown here is derived from an EMBL/GenBank/DDBJ whole genome shotgun (WGS) entry which is preliminary data.</text>
</comment>
<dbReference type="Pfam" id="PF04832">
    <property type="entry name" value="SOUL"/>
    <property type="match status" value="1"/>
</dbReference>
<evidence type="ECO:0000256" key="1">
    <source>
        <dbReference type="ARBA" id="ARBA00009817"/>
    </source>
</evidence>
<keyword evidence="3" id="KW-1185">Reference proteome</keyword>
<dbReference type="PANTHER" id="PTHR11220">
    <property type="entry name" value="HEME-BINDING PROTEIN-RELATED"/>
    <property type="match status" value="1"/>
</dbReference>
<dbReference type="PANTHER" id="PTHR11220:SF58">
    <property type="entry name" value="SOUL HEME-BINDING FAMILY PROTEIN"/>
    <property type="match status" value="1"/>
</dbReference>